<reference evidence="2 3" key="1">
    <citation type="submission" date="2019-10" db="EMBL/GenBank/DDBJ databases">
        <title>Evaluation of single-gene subtyping targets for Pseudomonas.</title>
        <authorList>
            <person name="Reichler S.J."/>
            <person name="Orsi R.H."/>
            <person name="Wiedmann M."/>
            <person name="Martin N.H."/>
            <person name="Murphy S.I."/>
        </authorList>
    </citation>
    <scope>NUCLEOTIDE SEQUENCE [LARGE SCALE GENOMIC DNA]</scope>
    <source>
        <strain evidence="2 3">FSL R10-1876</strain>
    </source>
</reference>
<sequence>MFDFRCAWADKSPRLSVYHDLVWGPMRYPRSENLFRALILETMQSGLSWETVLIKEKNFDKAFFEFDPVKMSEMTDDYIENVLMQDKGIIRNLSKLKSARTNAKAWLTIEMPDLYLWQLVKGAPLISNFSDPKDIPSETPESRAVAKALKAKGFVHIGPKVAYAFMQAVGLAIDHTTNCHRHPDHPSYKP</sequence>
<dbReference type="InterPro" id="IPR005019">
    <property type="entry name" value="Adenine_glyco"/>
</dbReference>
<dbReference type="InterPro" id="IPR011257">
    <property type="entry name" value="DNA_glycosylase"/>
</dbReference>
<proteinExistence type="predicted"/>
<dbReference type="PANTHER" id="PTHR30037">
    <property type="entry name" value="DNA-3-METHYLADENINE GLYCOSYLASE 1"/>
    <property type="match status" value="1"/>
</dbReference>
<dbReference type="Proteomes" id="UP000466863">
    <property type="component" value="Unassembled WGS sequence"/>
</dbReference>
<evidence type="ECO:0000313" key="2">
    <source>
        <dbReference type="EMBL" id="MQU42450.1"/>
    </source>
</evidence>
<dbReference type="EMBL" id="WIVV01000026">
    <property type="protein sequence ID" value="MQU42450.1"/>
    <property type="molecule type" value="Genomic_DNA"/>
</dbReference>
<evidence type="ECO:0000256" key="1">
    <source>
        <dbReference type="PIRSR" id="PIRSR605019-1"/>
    </source>
</evidence>
<feature type="binding site" evidence="1">
    <location>
        <position position="179"/>
    </location>
    <ligand>
        <name>Zn(2+)</name>
        <dbReference type="ChEBI" id="CHEBI:29105"/>
    </ligand>
</feature>
<dbReference type="InterPro" id="IPR052891">
    <property type="entry name" value="DNA-3mA_glycosylase"/>
</dbReference>
<accession>A0A6I1WKV5</accession>
<dbReference type="Pfam" id="PF03352">
    <property type="entry name" value="Adenine_glyco"/>
    <property type="match status" value="1"/>
</dbReference>
<name>A0A6I1WKV5_9PSED</name>
<dbReference type="GO" id="GO:0008725">
    <property type="term" value="F:DNA-3-methyladenine glycosylase activity"/>
    <property type="evidence" value="ECO:0007669"/>
    <property type="project" value="InterPro"/>
</dbReference>
<gene>
    <name evidence="2" type="ORF">GHO28_07980</name>
</gene>
<feature type="binding site" evidence="1">
    <location>
        <position position="175"/>
    </location>
    <ligand>
        <name>Zn(2+)</name>
        <dbReference type="ChEBI" id="CHEBI:29105"/>
    </ligand>
</feature>
<keyword evidence="1" id="KW-0862">Zinc</keyword>
<dbReference type="AlphaFoldDB" id="A0A6I1WKV5"/>
<evidence type="ECO:0000313" key="3">
    <source>
        <dbReference type="Proteomes" id="UP000466863"/>
    </source>
</evidence>
<dbReference type="Gene3D" id="1.10.340.30">
    <property type="entry name" value="Hypothetical protein, domain 2"/>
    <property type="match status" value="1"/>
</dbReference>
<dbReference type="PANTHER" id="PTHR30037:SF4">
    <property type="entry name" value="DNA-3-METHYLADENINE GLYCOSYLASE I"/>
    <property type="match status" value="1"/>
</dbReference>
<feature type="binding site" evidence="1">
    <location>
        <position position="6"/>
    </location>
    <ligand>
        <name>Zn(2+)</name>
        <dbReference type="ChEBI" id="CHEBI:29105"/>
    </ligand>
</feature>
<dbReference type="GO" id="GO:0046872">
    <property type="term" value="F:metal ion binding"/>
    <property type="evidence" value="ECO:0007669"/>
    <property type="project" value="UniProtKB-KW"/>
</dbReference>
<protein>
    <submittedName>
        <fullName evidence="2">DNA-3-methyladenine glycosylase I</fullName>
    </submittedName>
</protein>
<organism evidence="2 3">
    <name type="scientific">Pseudomonas helleri</name>
    <dbReference type="NCBI Taxonomy" id="1608996"/>
    <lineage>
        <taxon>Bacteria</taxon>
        <taxon>Pseudomonadati</taxon>
        <taxon>Pseudomonadota</taxon>
        <taxon>Gammaproteobacteria</taxon>
        <taxon>Pseudomonadales</taxon>
        <taxon>Pseudomonadaceae</taxon>
        <taxon>Pseudomonas</taxon>
    </lineage>
</organism>
<feature type="binding site" evidence="1">
    <location>
        <position position="19"/>
    </location>
    <ligand>
        <name>Zn(2+)</name>
        <dbReference type="ChEBI" id="CHEBI:29105"/>
    </ligand>
</feature>
<keyword evidence="1" id="KW-0479">Metal-binding</keyword>
<dbReference type="GO" id="GO:0006284">
    <property type="term" value="P:base-excision repair"/>
    <property type="evidence" value="ECO:0007669"/>
    <property type="project" value="InterPro"/>
</dbReference>
<comment type="caution">
    <text evidence="2">The sequence shown here is derived from an EMBL/GenBank/DDBJ whole genome shotgun (WGS) entry which is preliminary data.</text>
</comment>
<dbReference type="SUPFAM" id="SSF48150">
    <property type="entry name" value="DNA-glycosylase"/>
    <property type="match status" value="1"/>
</dbReference>